<evidence type="ECO:0000313" key="2">
    <source>
        <dbReference type="EMBL" id="CAL1611446.1"/>
    </source>
</evidence>
<dbReference type="Gene3D" id="3.30.250.20">
    <property type="entry name" value="L1 transposable element, C-terminal domain"/>
    <property type="match status" value="1"/>
</dbReference>
<gene>
    <name evidence="2" type="ORF">KC01_LOCUS37860</name>
</gene>
<evidence type="ECO:0000256" key="1">
    <source>
        <dbReference type="SAM" id="MobiDB-lite"/>
    </source>
</evidence>
<dbReference type="Proteomes" id="UP001497482">
    <property type="component" value="Chromosome 7"/>
</dbReference>
<proteinExistence type="predicted"/>
<reference evidence="2 3" key="1">
    <citation type="submission" date="2024-04" db="EMBL/GenBank/DDBJ databases">
        <authorList>
            <person name="Waldvogel A.-M."/>
            <person name="Schoenle A."/>
        </authorList>
    </citation>
    <scope>NUCLEOTIDE SEQUENCE [LARGE SCALE GENOMIC DNA]</scope>
</reference>
<keyword evidence="3" id="KW-1185">Reference proteome</keyword>
<name>A0AAV2MED5_KNICA</name>
<accession>A0AAV2MED5</accession>
<dbReference type="AlphaFoldDB" id="A0AAV2MED5"/>
<sequence>MHCRECGSERVKGPEAAAQRSLSPRGERGKGDAKRRHGGTAPVVSASSILAKDYPLEVVEQRTPYRVVTKRLYDMGLRPALWFPAKLSVVFEDGMRKFLPSVKDAMDFSDSRDRRELMDN</sequence>
<dbReference type="EMBL" id="OZ035829">
    <property type="protein sequence ID" value="CAL1611446.1"/>
    <property type="molecule type" value="Genomic_DNA"/>
</dbReference>
<dbReference type="InterPro" id="IPR042566">
    <property type="entry name" value="L1_C"/>
</dbReference>
<evidence type="ECO:0000313" key="3">
    <source>
        <dbReference type="Proteomes" id="UP001497482"/>
    </source>
</evidence>
<organism evidence="2 3">
    <name type="scientific">Knipowitschia caucasica</name>
    <name type="common">Caucasian dwarf goby</name>
    <name type="synonym">Pomatoschistus caucasicus</name>
    <dbReference type="NCBI Taxonomy" id="637954"/>
    <lineage>
        <taxon>Eukaryota</taxon>
        <taxon>Metazoa</taxon>
        <taxon>Chordata</taxon>
        <taxon>Craniata</taxon>
        <taxon>Vertebrata</taxon>
        <taxon>Euteleostomi</taxon>
        <taxon>Actinopterygii</taxon>
        <taxon>Neopterygii</taxon>
        <taxon>Teleostei</taxon>
        <taxon>Neoteleostei</taxon>
        <taxon>Acanthomorphata</taxon>
        <taxon>Gobiaria</taxon>
        <taxon>Gobiiformes</taxon>
        <taxon>Gobioidei</taxon>
        <taxon>Gobiidae</taxon>
        <taxon>Gobiinae</taxon>
        <taxon>Knipowitschia</taxon>
    </lineage>
</organism>
<feature type="region of interest" description="Disordered" evidence="1">
    <location>
        <begin position="1"/>
        <end position="42"/>
    </location>
</feature>
<feature type="compositionally biased region" description="Basic and acidic residues" evidence="1">
    <location>
        <begin position="1"/>
        <end position="13"/>
    </location>
</feature>
<protein>
    <submittedName>
        <fullName evidence="2">Uncharacterized protein</fullName>
    </submittedName>
</protein>